<dbReference type="GO" id="GO:0005524">
    <property type="term" value="F:ATP binding"/>
    <property type="evidence" value="ECO:0007669"/>
    <property type="project" value="UniProtKB-UniRule"/>
</dbReference>
<organism evidence="5 6">
    <name type="scientific">Zostera marina</name>
    <name type="common">Eelgrass</name>
    <dbReference type="NCBI Taxonomy" id="29655"/>
    <lineage>
        <taxon>Eukaryota</taxon>
        <taxon>Viridiplantae</taxon>
        <taxon>Streptophyta</taxon>
        <taxon>Embryophyta</taxon>
        <taxon>Tracheophyta</taxon>
        <taxon>Spermatophyta</taxon>
        <taxon>Magnoliopsida</taxon>
        <taxon>Liliopsida</taxon>
        <taxon>Zosteraceae</taxon>
        <taxon>Zostera</taxon>
    </lineage>
</organism>
<comment type="subcellular location">
    <subcellularLocation>
        <location evidence="3">Nucleus</location>
    </subcellularLocation>
</comment>
<dbReference type="InterPro" id="IPR031137">
    <property type="entry name" value="GRF"/>
</dbReference>
<evidence type="ECO:0000256" key="2">
    <source>
        <dbReference type="PROSITE-ProRule" id="PRU01002"/>
    </source>
</evidence>
<dbReference type="GO" id="GO:0006351">
    <property type="term" value="P:DNA-templated transcription"/>
    <property type="evidence" value="ECO:0007669"/>
    <property type="project" value="UniProtKB-UniRule"/>
</dbReference>
<dbReference type="PANTHER" id="PTHR31602:SF114">
    <property type="entry name" value="GROWTH-REGULATING FACTOR"/>
    <property type="match status" value="1"/>
</dbReference>
<keyword evidence="3" id="KW-0804">Transcription</keyword>
<dbReference type="PROSITE" id="PS51667">
    <property type="entry name" value="WRC"/>
    <property type="match status" value="1"/>
</dbReference>
<keyword evidence="3" id="KW-0010">Activator</keyword>
<sequence>MDRNPFWKTNQAVIQDLFNRVPIPSSHRTRIANRNDPEPGRCRRTDGRKWRCAKLCLPQSKYCERHINRGRNRSANKPYIHSTNK</sequence>
<comment type="domain">
    <text evidence="3">The QLQ domain and WRC domain may be involved in protein-protein interaction and DNA-binding, respectively.</text>
</comment>
<gene>
    <name evidence="5" type="ORF">ZOSMA_363G00010</name>
</gene>
<dbReference type="Proteomes" id="UP000036987">
    <property type="component" value="Unassembled WGS sequence"/>
</dbReference>
<comment type="caution">
    <text evidence="2">Lacks conserved residue(s) required for the propagation of feature annotation.</text>
</comment>
<dbReference type="Pfam" id="PF08879">
    <property type="entry name" value="WRC"/>
    <property type="match status" value="1"/>
</dbReference>
<name>A0A0K9P656_ZOSMR</name>
<keyword evidence="3" id="KW-0805">Transcription regulation</keyword>
<evidence type="ECO:0000313" key="6">
    <source>
        <dbReference type="Proteomes" id="UP000036987"/>
    </source>
</evidence>
<accession>A0A0K9P656</accession>
<dbReference type="GO" id="GO:0005634">
    <property type="term" value="C:nucleus"/>
    <property type="evidence" value="ECO:0007669"/>
    <property type="project" value="UniProtKB-SubCell"/>
</dbReference>
<reference evidence="6" key="1">
    <citation type="journal article" date="2016" name="Nature">
        <title>The genome of the seagrass Zostera marina reveals angiosperm adaptation to the sea.</title>
        <authorList>
            <person name="Olsen J.L."/>
            <person name="Rouze P."/>
            <person name="Verhelst B."/>
            <person name="Lin Y.-C."/>
            <person name="Bayer T."/>
            <person name="Collen J."/>
            <person name="Dattolo E."/>
            <person name="De Paoli E."/>
            <person name="Dittami S."/>
            <person name="Maumus F."/>
            <person name="Michel G."/>
            <person name="Kersting A."/>
            <person name="Lauritano C."/>
            <person name="Lohaus R."/>
            <person name="Toepel M."/>
            <person name="Tonon T."/>
            <person name="Vanneste K."/>
            <person name="Amirebrahimi M."/>
            <person name="Brakel J."/>
            <person name="Bostroem C."/>
            <person name="Chovatia M."/>
            <person name="Grimwood J."/>
            <person name="Jenkins J.W."/>
            <person name="Jueterbock A."/>
            <person name="Mraz A."/>
            <person name="Stam W.T."/>
            <person name="Tice H."/>
            <person name="Bornberg-Bauer E."/>
            <person name="Green P.J."/>
            <person name="Pearson G.A."/>
            <person name="Procaccini G."/>
            <person name="Duarte C.M."/>
            <person name="Schmutz J."/>
            <person name="Reusch T.B.H."/>
            <person name="Van de Peer Y."/>
        </authorList>
    </citation>
    <scope>NUCLEOTIDE SEQUENCE [LARGE SCALE GENOMIC DNA]</scope>
    <source>
        <strain evidence="6">cv. Finnish</strain>
    </source>
</reference>
<dbReference type="InterPro" id="IPR014977">
    <property type="entry name" value="WRC_dom"/>
</dbReference>
<dbReference type="GO" id="GO:0032502">
    <property type="term" value="P:developmental process"/>
    <property type="evidence" value="ECO:0007669"/>
    <property type="project" value="InterPro"/>
</dbReference>
<comment type="function">
    <text evidence="3">Transcription activator.</text>
</comment>
<dbReference type="PANTHER" id="PTHR31602">
    <property type="entry name" value="GROWTH-REGULATING FACTOR 5"/>
    <property type="match status" value="1"/>
</dbReference>
<keyword evidence="6" id="KW-1185">Reference proteome</keyword>
<dbReference type="EMBL" id="LFYR01001135">
    <property type="protein sequence ID" value="KMZ64511.1"/>
    <property type="molecule type" value="Genomic_DNA"/>
</dbReference>
<feature type="domain" description="WRC" evidence="4">
    <location>
        <begin position="36"/>
        <end position="80"/>
    </location>
</feature>
<dbReference type="AlphaFoldDB" id="A0A0K9P656"/>
<evidence type="ECO:0000313" key="5">
    <source>
        <dbReference type="EMBL" id="KMZ64511.1"/>
    </source>
</evidence>
<evidence type="ECO:0000256" key="1">
    <source>
        <dbReference type="ARBA" id="ARBA00023242"/>
    </source>
</evidence>
<keyword evidence="1 3" id="KW-0539">Nucleus</keyword>
<proteinExistence type="inferred from homology"/>
<evidence type="ECO:0000259" key="4">
    <source>
        <dbReference type="PROSITE" id="PS51667"/>
    </source>
</evidence>
<protein>
    <recommendedName>
        <fullName evidence="3">Growth-regulating factor</fullName>
    </recommendedName>
</protein>
<dbReference type="OrthoDB" id="1927209at2759"/>
<comment type="caution">
    <text evidence="5">The sequence shown here is derived from an EMBL/GenBank/DDBJ whole genome shotgun (WGS) entry which is preliminary data.</text>
</comment>
<evidence type="ECO:0000256" key="3">
    <source>
        <dbReference type="RuleBase" id="RU367127"/>
    </source>
</evidence>
<comment type="similarity">
    <text evidence="3">Belongs to the GRF family.</text>
</comment>